<dbReference type="InterPro" id="IPR036390">
    <property type="entry name" value="WH_DNA-bd_sf"/>
</dbReference>
<evidence type="ECO:0000256" key="6">
    <source>
        <dbReference type="ARBA" id="ARBA00023163"/>
    </source>
</evidence>
<dbReference type="Gene3D" id="1.10.10.10">
    <property type="entry name" value="Winged helix-like DNA-binding domain superfamily/Winged helix DNA-binding domain"/>
    <property type="match status" value="1"/>
</dbReference>
<dbReference type="KEGG" id="trc:DYE49_02755"/>
<dbReference type="AlphaFoldDB" id="A0A7M1XIL1"/>
<dbReference type="Proteomes" id="UP000593591">
    <property type="component" value="Chromosome"/>
</dbReference>
<protein>
    <submittedName>
        <fullName evidence="9">Transcriptional repressor</fullName>
    </submittedName>
</protein>
<dbReference type="CDD" id="cd07153">
    <property type="entry name" value="Fur_like"/>
    <property type="match status" value="1"/>
</dbReference>
<keyword evidence="2" id="KW-0678">Repressor</keyword>
<keyword evidence="4" id="KW-0805">Transcription regulation</keyword>
<evidence type="ECO:0000256" key="2">
    <source>
        <dbReference type="ARBA" id="ARBA00022491"/>
    </source>
</evidence>
<dbReference type="GO" id="GO:1900376">
    <property type="term" value="P:regulation of secondary metabolite biosynthetic process"/>
    <property type="evidence" value="ECO:0007669"/>
    <property type="project" value="TreeGrafter"/>
</dbReference>
<dbReference type="SUPFAM" id="SSF46785">
    <property type="entry name" value="Winged helix' DNA-binding domain"/>
    <property type="match status" value="1"/>
</dbReference>
<feature type="binding site" evidence="7">
    <location>
        <position position="134"/>
    </location>
    <ligand>
        <name>Zn(2+)</name>
        <dbReference type="ChEBI" id="CHEBI:29105"/>
    </ligand>
</feature>
<dbReference type="Gene3D" id="3.30.1490.190">
    <property type="match status" value="1"/>
</dbReference>
<dbReference type="PANTHER" id="PTHR33202">
    <property type="entry name" value="ZINC UPTAKE REGULATION PROTEIN"/>
    <property type="match status" value="1"/>
</dbReference>
<keyword evidence="3 7" id="KW-0862">Zinc</keyword>
<dbReference type="GO" id="GO:0008270">
    <property type="term" value="F:zinc ion binding"/>
    <property type="evidence" value="ECO:0007669"/>
    <property type="project" value="TreeGrafter"/>
</dbReference>
<proteinExistence type="inferred from homology"/>
<reference evidence="9 10" key="1">
    <citation type="submission" date="2018-08" db="EMBL/GenBank/DDBJ databases">
        <title>The first complete genome of Treponema rectale (CHPAT), a commensal spirochete of the bovine rectum.</title>
        <authorList>
            <person name="Staton G.J."/>
            <person name="Clegg S.R."/>
            <person name="Carter S.D."/>
            <person name="Radford A.D."/>
            <person name="Darby A."/>
            <person name="Hall N."/>
            <person name="Birtles R.J."/>
            <person name="Evans N.J."/>
        </authorList>
    </citation>
    <scope>NUCLEOTIDE SEQUENCE [LARGE SCALE GENOMIC DNA]</scope>
    <source>
        <strain evidence="9 10">CHPA</strain>
    </source>
</reference>
<dbReference type="EMBL" id="CP031517">
    <property type="protein sequence ID" value="QOS39434.1"/>
    <property type="molecule type" value="Genomic_DNA"/>
</dbReference>
<evidence type="ECO:0000256" key="8">
    <source>
        <dbReference type="PIRSR" id="PIRSR602481-2"/>
    </source>
</evidence>
<feature type="binding site" evidence="7">
    <location>
        <position position="94"/>
    </location>
    <ligand>
        <name>Zn(2+)</name>
        <dbReference type="ChEBI" id="CHEBI:29105"/>
    </ligand>
</feature>
<dbReference type="GO" id="GO:0045892">
    <property type="term" value="P:negative regulation of DNA-templated transcription"/>
    <property type="evidence" value="ECO:0007669"/>
    <property type="project" value="TreeGrafter"/>
</dbReference>
<keyword evidence="8" id="KW-0408">Iron</keyword>
<keyword evidence="7" id="KW-0479">Metal-binding</keyword>
<evidence type="ECO:0000256" key="3">
    <source>
        <dbReference type="ARBA" id="ARBA00022833"/>
    </source>
</evidence>
<evidence type="ECO:0000256" key="5">
    <source>
        <dbReference type="ARBA" id="ARBA00023125"/>
    </source>
</evidence>
<evidence type="ECO:0000256" key="1">
    <source>
        <dbReference type="ARBA" id="ARBA00007957"/>
    </source>
</evidence>
<comment type="cofactor">
    <cofactor evidence="7">
        <name>Zn(2+)</name>
        <dbReference type="ChEBI" id="CHEBI:29105"/>
    </cofactor>
    <text evidence="7">Binds 1 zinc ion per subunit.</text>
</comment>
<dbReference type="InterPro" id="IPR036388">
    <property type="entry name" value="WH-like_DNA-bd_sf"/>
</dbReference>
<feature type="binding site" evidence="8">
    <location>
        <position position="123"/>
    </location>
    <ligand>
        <name>Fe cation</name>
        <dbReference type="ChEBI" id="CHEBI:24875"/>
    </ligand>
</feature>
<feature type="binding site" evidence="7">
    <location>
        <position position="91"/>
    </location>
    <ligand>
        <name>Zn(2+)</name>
        <dbReference type="ChEBI" id="CHEBI:29105"/>
    </ligand>
</feature>
<keyword evidence="6" id="KW-0804">Transcription</keyword>
<dbReference type="GO" id="GO:0003700">
    <property type="term" value="F:DNA-binding transcription factor activity"/>
    <property type="evidence" value="ECO:0007669"/>
    <property type="project" value="InterPro"/>
</dbReference>
<evidence type="ECO:0000313" key="9">
    <source>
        <dbReference type="EMBL" id="QOS39434.1"/>
    </source>
</evidence>
<evidence type="ECO:0000256" key="4">
    <source>
        <dbReference type="ARBA" id="ARBA00023015"/>
    </source>
</evidence>
<evidence type="ECO:0000256" key="7">
    <source>
        <dbReference type="PIRSR" id="PIRSR602481-1"/>
    </source>
</evidence>
<dbReference type="PANTHER" id="PTHR33202:SF7">
    <property type="entry name" value="FERRIC UPTAKE REGULATION PROTEIN"/>
    <property type="match status" value="1"/>
</dbReference>
<comment type="cofactor">
    <cofactor evidence="8">
        <name>Mn(2+)</name>
        <dbReference type="ChEBI" id="CHEBI:29035"/>
    </cofactor>
    <cofactor evidence="8">
        <name>Fe(2+)</name>
        <dbReference type="ChEBI" id="CHEBI:29033"/>
    </cofactor>
    <text evidence="8">Binds 1 Mn(2+) or Fe(2+) ion per subunit.</text>
</comment>
<name>A0A7M1XIL1_9SPIR</name>
<gene>
    <name evidence="9" type="ORF">DYE49_02755</name>
</gene>
<comment type="similarity">
    <text evidence="1">Belongs to the Fur family.</text>
</comment>
<sequence>MKENAFERSGLKKTPNRILIYQLLEKYDYPVTAEEIHLDSYRLCPKPIDLSTVYRTLNTFAEVKLVRREVNDEKKNIYSILPENDHHILVCVECNKRVHIDGCPYHEVNEEIEKKTGFHIEDHNIEIYGLCPDCQHKKHE</sequence>
<dbReference type="Pfam" id="PF01475">
    <property type="entry name" value="FUR"/>
    <property type="match status" value="1"/>
</dbReference>
<accession>A0A7M1XIL1</accession>
<dbReference type="InterPro" id="IPR043135">
    <property type="entry name" value="Fur_C"/>
</dbReference>
<feature type="binding site" evidence="7">
    <location>
        <position position="131"/>
    </location>
    <ligand>
        <name>Zn(2+)</name>
        <dbReference type="ChEBI" id="CHEBI:29105"/>
    </ligand>
</feature>
<dbReference type="GO" id="GO:0000976">
    <property type="term" value="F:transcription cis-regulatory region binding"/>
    <property type="evidence" value="ECO:0007669"/>
    <property type="project" value="TreeGrafter"/>
</dbReference>
<keyword evidence="5" id="KW-0238">DNA-binding</keyword>
<organism evidence="9 10">
    <name type="scientific">Treponema rectale</name>
    <dbReference type="NCBI Taxonomy" id="744512"/>
    <lineage>
        <taxon>Bacteria</taxon>
        <taxon>Pseudomonadati</taxon>
        <taxon>Spirochaetota</taxon>
        <taxon>Spirochaetia</taxon>
        <taxon>Spirochaetales</taxon>
        <taxon>Treponemataceae</taxon>
        <taxon>Treponema</taxon>
    </lineage>
</organism>
<evidence type="ECO:0000313" key="10">
    <source>
        <dbReference type="Proteomes" id="UP000593591"/>
    </source>
</evidence>
<dbReference type="InterPro" id="IPR002481">
    <property type="entry name" value="FUR"/>
</dbReference>